<organism evidence="3 4">
    <name type="scientific">Zizania palustris</name>
    <name type="common">Northern wild rice</name>
    <dbReference type="NCBI Taxonomy" id="103762"/>
    <lineage>
        <taxon>Eukaryota</taxon>
        <taxon>Viridiplantae</taxon>
        <taxon>Streptophyta</taxon>
        <taxon>Embryophyta</taxon>
        <taxon>Tracheophyta</taxon>
        <taxon>Spermatophyta</taxon>
        <taxon>Magnoliopsida</taxon>
        <taxon>Liliopsida</taxon>
        <taxon>Poales</taxon>
        <taxon>Poaceae</taxon>
        <taxon>BOP clade</taxon>
        <taxon>Oryzoideae</taxon>
        <taxon>Oryzeae</taxon>
        <taxon>Zizaniinae</taxon>
        <taxon>Zizania</taxon>
    </lineage>
</organism>
<feature type="transmembrane region" description="Helical" evidence="2">
    <location>
        <begin position="121"/>
        <end position="140"/>
    </location>
</feature>
<comment type="caution">
    <text evidence="3">The sequence shown here is derived from an EMBL/GenBank/DDBJ whole genome shotgun (WGS) entry which is preliminary data.</text>
</comment>
<evidence type="ECO:0000313" key="3">
    <source>
        <dbReference type="EMBL" id="KAG8072143.1"/>
    </source>
</evidence>
<accession>A0A8J5T0T9</accession>
<dbReference type="AlphaFoldDB" id="A0A8J5T0T9"/>
<reference evidence="3" key="2">
    <citation type="submission" date="2021-02" db="EMBL/GenBank/DDBJ databases">
        <authorList>
            <person name="Kimball J.A."/>
            <person name="Haas M.W."/>
            <person name="Macchietto M."/>
            <person name="Kono T."/>
            <person name="Duquette J."/>
            <person name="Shao M."/>
        </authorList>
    </citation>
    <scope>NUCLEOTIDE SEQUENCE</scope>
    <source>
        <tissue evidence="3">Fresh leaf tissue</tissue>
    </source>
</reference>
<name>A0A8J5T0T9_ZIZPA</name>
<protein>
    <submittedName>
        <fullName evidence="3">Uncharacterized protein</fullName>
    </submittedName>
</protein>
<reference evidence="3" key="1">
    <citation type="journal article" date="2021" name="bioRxiv">
        <title>Whole Genome Assembly and Annotation of Northern Wild Rice, Zizania palustris L., Supports a Whole Genome Duplication in the Zizania Genus.</title>
        <authorList>
            <person name="Haas M."/>
            <person name="Kono T."/>
            <person name="Macchietto M."/>
            <person name="Millas R."/>
            <person name="McGilp L."/>
            <person name="Shao M."/>
            <person name="Duquette J."/>
            <person name="Hirsch C.N."/>
            <person name="Kimball J."/>
        </authorList>
    </citation>
    <scope>NUCLEOTIDE SEQUENCE</scope>
    <source>
        <tissue evidence="3">Fresh leaf tissue</tissue>
    </source>
</reference>
<gene>
    <name evidence="3" type="ORF">GUJ93_ZPchr0006g45644</name>
</gene>
<proteinExistence type="predicted"/>
<keyword evidence="2" id="KW-0812">Transmembrane</keyword>
<dbReference type="PANTHER" id="PTHR37222:SF1">
    <property type="entry name" value="OS02G0718000 PROTEIN"/>
    <property type="match status" value="1"/>
</dbReference>
<dbReference type="EMBL" id="JAAALK010000283">
    <property type="protein sequence ID" value="KAG8072143.1"/>
    <property type="molecule type" value="Genomic_DNA"/>
</dbReference>
<dbReference type="Proteomes" id="UP000729402">
    <property type="component" value="Unassembled WGS sequence"/>
</dbReference>
<keyword evidence="2" id="KW-1133">Transmembrane helix</keyword>
<keyword evidence="4" id="KW-1185">Reference proteome</keyword>
<feature type="transmembrane region" description="Helical" evidence="2">
    <location>
        <begin position="152"/>
        <end position="170"/>
    </location>
</feature>
<evidence type="ECO:0000256" key="1">
    <source>
        <dbReference type="SAM" id="MobiDB-lite"/>
    </source>
</evidence>
<feature type="transmembrane region" description="Helical" evidence="2">
    <location>
        <begin position="211"/>
        <end position="230"/>
    </location>
</feature>
<dbReference type="PANTHER" id="PTHR37222">
    <property type="entry name" value="OS02G0718000 PROTEIN"/>
    <property type="match status" value="1"/>
</dbReference>
<dbReference type="OrthoDB" id="1908269at2759"/>
<evidence type="ECO:0000256" key="2">
    <source>
        <dbReference type="SAM" id="Phobius"/>
    </source>
</evidence>
<feature type="region of interest" description="Disordered" evidence="1">
    <location>
        <begin position="87"/>
        <end position="109"/>
    </location>
</feature>
<keyword evidence="2" id="KW-0472">Membrane</keyword>
<sequence length="231" mass="24556">MDTINPFLSHHSAVAEEHPRARDLLPSHAPMAISHLSRRLLSPAAETANLLPKTHPLLFPHLHRHFSAPPEPEPTAAATPASLESMRHQEIEGPTVERDTSPLADETRRELDSLRGAVQRLSASLALLGGAHLAAGAWIASGAAPVGVESAAAVQGVAAFAFPFTAALVLRRAIKPIAFFQKMEANGRLQVLTLCLQATKNVNLILLRTRVVAISCALGVSVGSVATILMR</sequence>
<evidence type="ECO:0000313" key="4">
    <source>
        <dbReference type="Proteomes" id="UP000729402"/>
    </source>
</evidence>